<dbReference type="Proteomes" id="UP000054279">
    <property type="component" value="Unassembled WGS sequence"/>
</dbReference>
<sequence length="75" mass="8547">MDPRRSNGLLKKVFSVKGEDSRQLVRPEKRNSFFALMIGIDDHALAVAHFIKGAVADTEAFRDYLVKRLHVAQHQ</sequence>
<accession>A0A0C9VEP0</accession>
<keyword evidence="2" id="KW-1185">Reference proteome</keyword>
<dbReference type="HOGENOM" id="CLU_2672693_0_0_1"/>
<gene>
    <name evidence="1" type="ORF">M422DRAFT_261637</name>
</gene>
<reference evidence="1 2" key="1">
    <citation type="submission" date="2014-06" db="EMBL/GenBank/DDBJ databases">
        <title>Evolutionary Origins and Diversification of the Mycorrhizal Mutualists.</title>
        <authorList>
            <consortium name="DOE Joint Genome Institute"/>
            <consortium name="Mycorrhizal Genomics Consortium"/>
            <person name="Kohler A."/>
            <person name="Kuo A."/>
            <person name="Nagy L.G."/>
            <person name="Floudas D."/>
            <person name="Copeland A."/>
            <person name="Barry K.W."/>
            <person name="Cichocki N."/>
            <person name="Veneault-Fourrey C."/>
            <person name="LaButti K."/>
            <person name="Lindquist E.A."/>
            <person name="Lipzen A."/>
            <person name="Lundell T."/>
            <person name="Morin E."/>
            <person name="Murat C."/>
            <person name="Riley R."/>
            <person name="Ohm R."/>
            <person name="Sun H."/>
            <person name="Tunlid A."/>
            <person name="Henrissat B."/>
            <person name="Grigoriev I.V."/>
            <person name="Hibbett D.S."/>
            <person name="Martin F."/>
        </authorList>
    </citation>
    <scope>NUCLEOTIDE SEQUENCE [LARGE SCALE GENOMIC DNA]</scope>
    <source>
        <strain evidence="1 2">SS14</strain>
    </source>
</reference>
<dbReference type="AlphaFoldDB" id="A0A0C9VEP0"/>
<evidence type="ECO:0000313" key="2">
    <source>
        <dbReference type="Proteomes" id="UP000054279"/>
    </source>
</evidence>
<protein>
    <submittedName>
        <fullName evidence="1">Uncharacterized protein</fullName>
    </submittedName>
</protein>
<organism evidence="1 2">
    <name type="scientific">Sphaerobolus stellatus (strain SS14)</name>
    <dbReference type="NCBI Taxonomy" id="990650"/>
    <lineage>
        <taxon>Eukaryota</taxon>
        <taxon>Fungi</taxon>
        <taxon>Dikarya</taxon>
        <taxon>Basidiomycota</taxon>
        <taxon>Agaricomycotina</taxon>
        <taxon>Agaricomycetes</taxon>
        <taxon>Phallomycetidae</taxon>
        <taxon>Geastrales</taxon>
        <taxon>Sphaerobolaceae</taxon>
        <taxon>Sphaerobolus</taxon>
    </lineage>
</organism>
<name>A0A0C9VEP0_SPHS4</name>
<proteinExistence type="predicted"/>
<dbReference type="EMBL" id="KN837182">
    <property type="protein sequence ID" value="KIJ36090.1"/>
    <property type="molecule type" value="Genomic_DNA"/>
</dbReference>
<evidence type="ECO:0000313" key="1">
    <source>
        <dbReference type="EMBL" id="KIJ36090.1"/>
    </source>
</evidence>